<dbReference type="PROSITE" id="PS50940">
    <property type="entry name" value="CHIT_BIND_II"/>
    <property type="match status" value="1"/>
</dbReference>
<feature type="domain" description="Chitin-binding type-2" evidence="3">
    <location>
        <begin position="196"/>
        <end position="254"/>
    </location>
</feature>
<dbReference type="InterPro" id="IPR002557">
    <property type="entry name" value="Chitin-bd_dom"/>
</dbReference>
<sequence>TYRTKMHLRISLLVVAFLVTLVRAQDDVTAEEETRDDRDKRQTQPYFTGGLPSIRPTPKPQPFTGGLQQTNFPRFQGLVGSSPQGFRTVTPVDEESEEIDRNTVSPTPSPLVLRQQHQSPQPSQYRPVPSPTPQVVLRSRPQPPPQQEYRRPQSQPQLQGQRLKYPQQQLTEEQLEELEEDKEEPDRLTLLLPQSKFDCHSRNTGYYADEGLNCEVFHYCQDNARHSWICPEGFLFHQVHLICMPPSSDNICKQSSQYHFVNDYLYRPINQDEFDTKPNITLRYSERYYPDNYYVEQEGESRPVPAKASRPVQYQQPQSLRPTPTPQQFRVNNQVFHSPEEVNIPLQHRRPVSSQPQPQRTFPTTASDEYEY</sequence>
<dbReference type="PANTHER" id="PTHR22933:SF31">
    <property type="entry name" value="FI18007P1"/>
    <property type="match status" value="1"/>
</dbReference>
<evidence type="ECO:0000313" key="4">
    <source>
        <dbReference type="EMBL" id="JAS40400.1"/>
    </source>
</evidence>
<feature type="chain" id="PRO_5008582883" description="Chitin-binding type-2 domain-containing protein" evidence="2">
    <location>
        <begin position="25"/>
        <end position="372"/>
    </location>
</feature>
<feature type="non-terminal residue" evidence="5">
    <location>
        <position position="1"/>
    </location>
</feature>
<name>A0A1B6FJM1_9HEMI</name>
<organism evidence="5">
    <name type="scientific">Cuerna arida</name>
    <dbReference type="NCBI Taxonomy" id="1464854"/>
    <lineage>
        <taxon>Eukaryota</taxon>
        <taxon>Metazoa</taxon>
        <taxon>Ecdysozoa</taxon>
        <taxon>Arthropoda</taxon>
        <taxon>Hexapoda</taxon>
        <taxon>Insecta</taxon>
        <taxon>Pterygota</taxon>
        <taxon>Neoptera</taxon>
        <taxon>Paraneoptera</taxon>
        <taxon>Hemiptera</taxon>
        <taxon>Auchenorrhyncha</taxon>
        <taxon>Membracoidea</taxon>
        <taxon>Cicadellidae</taxon>
        <taxon>Cicadellinae</taxon>
        <taxon>Proconiini</taxon>
        <taxon>Cuerna</taxon>
    </lineage>
</organism>
<gene>
    <name evidence="5" type="ORF">g.14602</name>
    <name evidence="4" type="ORF">g.14604</name>
</gene>
<dbReference type="Pfam" id="PF01607">
    <property type="entry name" value="CBM_14"/>
    <property type="match status" value="1"/>
</dbReference>
<dbReference type="InterPro" id="IPR036508">
    <property type="entry name" value="Chitin-bd_dom_sf"/>
</dbReference>
<dbReference type="AlphaFoldDB" id="A0A1B6FJM1"/>
<evidence type="ECO:0000259" key="3">
    <source>
        <dbReference type="PROSITE" id="PS50940"/>
    </source>
</evidence>
<evidence type="ECO:0000256" key="1">
    <source>
        <dbReference type="SAM" id="MobiDB-lite"/>
    </source>
</evidence>
<feature type="compositionally biased region" description="Polar residues" evidence="1">
    <location>
        <begin position="115"/>
        <end position="124"/>
    </location>
</feature>
<feature type="compositionally biased region" description="Polar residues" evidence="1">
    <location>
        <begin position="312"/>
        <end position="336"/>
    </location>
</feature>
<proteinExistence type="predicted"/>
<accession>A0A1B6FJM1</accession>
<dbReference type="EMBL" id="GECZ01029369">
    <property type="protein sequence ID" value="JAS40400.1"/>
    <property type="molecule type" value="Transcribed_RNA"/>
</dbReference>
<feature type="compositionally biased region" description="Polar residues" evidence="1">
    <location>
        <begin position="352"/>
        <end position="372"/>
    </location>
</feature>
<dbReference type="GO" id="GO:0008061">
    <property type="term" value="F:chitin binding"/>
    <property type="evidence" value="ECO:0007669"/>
    <property type="project" value="InterPro"/>
</dbReference>
<feature type="signal peptide" evidence="2">
    <location>
        <begin position="1"/>
        <end position="24"/>
    </location>
</feature>
<protein>
    <recommendedName>
        <fullName evidence="3">Chitin-binding type-2 domain-containing protein</fullName>
    </recommendedName>
</protein>
<feature type="region of interest" description="Disordered" evidence="1">
    <location>
        <begin position="297"/>
        <end position="372"/>
    </location>
</feature>
<keyword evidence="2" id="KW-0732">Signal</keyword>
<dbReference type="GO" id="GO:0005576">
    <property type="term" value="C:extracellular region"/>
    <property type="evidence" value="ECO:0007669"/>
    <property type="project" value="InterPro"/>
</dbReference>
<dbReference type="EMBL" id="GECZ01019556">
    <property type="protein sequence ID" value="JAS50213.1"/>
    <property type="molecule type" value="Transcribed_RNA"/>
</dbReference>
<evidence type="ECO:0000256" key="2">
    <source>
        <dbReference type="SAM" id="SignalP"/>
    </source>
</evidence>
<evidence type="ECO:0000313" key="5">
    <source>
        <dbReference type="EMBL" id="JAS50213.1"/>
    </source>
</evidence>
<dbReference type="SUPFAM" id="SSF57625">
    <property type="entry name" value="Invertebrate chitin-binding proteins"/>
    <property type="match status" value="1"/>
</dbReference>
<feature type="compositionally biased region" description="Polar residues" evidence="1">
    <location>
        <begin position="66"/>
        <end position="87"/>
    </location>
</feature>
<feature type="region of interest" description="Disordered" evidence="1">
    <location>
        <begin position="27"/>
        <end position="164"/>
    </location>
</feature>
<dbReference type="PANTHER" id="PTHR22933">
    <property type="entry name" value="FI18007P1-RELATED"/>
    <property type="match status" value="1"/>
</dbReference>
<dbReference type="InterPro" id="IPR052976">
    <property type="entry name" value="Scoloptoxin-like"/>
</dbReference>
<reference evidence="5" key="1">
    <citation type="submission" date="2015-11" db="EMBL/GenBank/DDBJ databases">
        <title>De novo transcriptome assembly of four potential Pierce s Disease insect vectors from Arizona vineyards.</title>
        <authorList>
            <person name="Tassone E.E."/>
        </authorList>
    </citation>
    <scope>NUCLEOTIDE SEQUENCE</scope>
</reference>